<evidence type="ECO:0000313" key="1">
    <source>
        <dbReference type="EMBL" id="KAF7827736.1"/>
    </source>
</evidence>
<organism evidence="1 2">
    <name type="scientific">Senna tora</name>
    <dbReference type="NCBI Taxonomy" id="362788"/>
    <lineage>
        <taxon>Eukaryota</taxon>
        <taxon>Viridiplantae</taxon>
        <taxon>Streptophyta</taxon>
        <taxon>Embryophyta</taxon>
        <taxon>Tracheophyta</taxon>
        <taxon>Spermatophyta</taxon>
        <taxon>Magnoliopsida</taxon>
        <taxon>eudicotyledons</taxon>
        <taxon>Gunneridae</taxon>
        <taxon>Pentapetalae</taxon>
        <taxon>rosids</taxon>
        <taxon>fabids</taxon>
        <taxon>Fabales</taxon>
        <taxon>Fabaceae</taxon>
        <taxon>Caesalpinioideae</taxon>
        <taxon>Cassia clade</taxon>
        <taxon>Senna</taxon>
    </lineage>
</organism>
<dbReference type="EMBL" id="JAAIUW010000006">
    <property type="protein sequence ID" value="KAF7827736.1"/>
    <property type="molecule type" value="Genomic_DNA"/>
</dbReference>
<accession>A0A834WQ83</accession>
<proteinExistence type="predicted"/>
<protein>
    <submittedName>
        <fullName evidence="1">Uncharacterized protein</fullName>
    </submittedName>
</protein>
<reference evidence="1" key="1">
    <citation type="submission" date="2020-09" db="EMBL/GenBank/DDBJ databases">
        <title>Genome-Enabled Discovery of Anthraquinone Biosynthesis in Senna tora.</title>
        <authorList>
            <person name="Kang S.-H."/>
            <person name="Pandey R.P."/>
            <person name="Lee C.-M."/>
            <person name="Sim J.-S."/>
            <person name="Jeong J.-T."/>
            <person name="Choi B.-S."/>
            <person name="Jung M."/>
            <person name="Ginzburg D."/>
            <person name="Zhao K."/>
            <person name="Won S.Y."/>
            <person name="Oh T.-J."/>
            <person name="Yu Y."/>
            <person name="Kim N.-H."/>
            <person name="Lee O.R."/>
            <person name="Lee T.-H."/>
            <person name="Bashyal P."/>
            <person name="Kim T.-S."/>
            <person name="Lee W.-H."/>
            <person name="Kawkins C."/>
            <person name="Kim C.-K."/>
            <person name="Kim J.S."/>
            <person name="Ahn B.O."/>
            <person name="Rhee S.Y."/>
            <person name="Sohng J.K."/>
        </authorList>
    </citation>
    <scope>NUCLEOTIDE SEQUENCE</scope>
    <source>
        <tissue evidence="1">Leaf</tissue>
    </source>
</reference>
<sequence length="29" mass="3217">MALDGSHLYYVYVPTSLPPPWAPNLQANT</sequence>
<name>A0A834WQ83_9FABA</name>
<comment type="caution">
    <text evidence="1">The sequence shown here is derived from an EMBL/GenBank/DDBJ whole genome shotgun (WGS) entry which is preliminary data.</text>
</comment>
<gene>
    <name evidence="1" type="ORF">G2W53_018900</name>
</gene>
<dbReference type="Proteomes" id="UP000634136">
    <property type="component" value="Unassembled WGS sequence"/>
</dbReference>
<keyword evidence="2" id="KW-1185">Reference proteome</keyword>
<dbReference type="AlphaFoldDB" id="A0A834WQ83"/>
<evidence type="ECO:0000313" key="2">
    <source>
        <dbReference type="Proteomes" id="UP000634136"/>
    </source>
</evidence>